<protein>
    <recommendedName>
        <fullName evidence="4">Beta-lactamase-inhibitor-like PepSY-like domain-containing protein</fullName>
    </recommendedName>
</protein>
<reference evidence="3" key="1">
    <citation type="journal article" date="2019" name="Int. J. Syst. Evol. Microbiol.">
        <title>The Global Catalogue of Microorganisms (GCM) 10K type strain sequencing project: providing services to taxonomists for standard genome sequencing and annotation.</title>
        <authorList>
            <consortium name="The Broad Institute Genomics Platform"/>
            <consortium name="The Broad Institute Genome Sequencing Center for Infectious Disease"/>
            <person name="Wu L."/>
            <person name="Ma J."/>
        </authorList>
    </citation>
    <scope>NUCLEOTIDE SEQUENCE [LARGE SCALE GENOMIC DNA]</scope>
    <source>
        <strain evidence="3">JCM 17919</strain>
    </source>
</reference>
<sequence length="146" mass="16518">MKKVLLAALLVGAQLLAFANTTPAVSEKVLKSFQQTFQSVSDVTWSELDHGYEARFTFNDILTRVVYDRDGVAVKTIRYYYEQQLPLNLLTKVKSSYSSHKIHSITEVTTGDATDYHITLETEKTWTMLLADQSGSMSVQQRFTKA</sequence>
<feature type="signal peptide" evidence="1">
    <location>
        <begin position="1"/>
        <end position="19"/>
    </location>
</feature>
<dbReference type="RefSeq" id="WP_345257836.1">
    <property type="nucleotide sequence ID" value="NZ_BAABGY010000016.1"/>
</dbReference>
<evidence type="ECO:0000313" key="2">
    <source>
        <dbReference type="EMBL" id="GAA4342187.1"/>
    </source>
</evidence>
<comment type="caution">
    <text evidence="2">The sequence shown here is derived from an EMBL/GenBank/DDBJ whole genome shotgun (WGS) entry which is preliminary data.</text>
</comment>
<dbReference type="SUPFAM" id="SSF160574">
    <property type="entry name" value="BT0923-like"/>
    <property type="match status" value="1"/>
</dbReference>
<evidence type="ECO:0000313" key="3">
    <source>
        <dbReference type="Proteomes" id="UP001501725"/>
    </source>
</evidence>
<keyword evidence="3" id="KW-1185">Reference proteome</keyword>
<name>A0ABP8HP82_9BACT</name>
<dbReference type="Proteomes" id="UP001501725">
    <property type="component" value="Unassembled WGS sequence"/>
</dbReference>
<proteinExistence type="predicted"/>
<feature type="chain" id="PRO_5046767767" description="Beta-lactamase-inhibitor-like PepSY-like domain-containing protein" evidence="1">
    <location>
        <begin position="20"/>
        <end position="146"/>
    </location>
</feature>
<accession>A0ABP8HP82</accession>
<evidence type="ECO:0008006" key="4">
    <source>
        <dbReference type="Google" id="ProtNLM"/>
    </source>
</evidence>
<dbReference type="EMBL" id="BAABGY010000016">
    <property type="protein sequence ID" value="GAA4342187.1"/>
    <property type="molecule type" value="Genomic_DNA"/>
</dbReference>
<dbReference type="Gene3D" id="3.10.450.360">
    <property type="match status" value="1"/>
</dbReference>
<organism evidence="2 3">
    <name type="scientific">Flaviaesturariibacter amylovorans</name>
    <dbReference type="NCBI Taxonomy" id="1084520"/>
    <lineage>
        <taxon>Bacteria</taxon>
        <taxon>Pseudomonadati</taxon>
        <taxon>Bacteroidota</taxon>
        <taxon>Chitinophagia</taxon>
        <taxon>Chitinophagales</taxon>
        <taxon>Chitinophagaceae</taxon>
        <taxon>Flaviaestuariibacter</taxon>
    </lineage>
</organism>
<evidence type="ECO:0000256" key="1">
    <source>
        <dbReference type="SAM" id="SignalP"/>
    </source>
</evidence>
<keyword evidence="1" id="KW-0732">Signal</keyword>
<gene>
    <name evidence="2" type="ORF">GCM10023184_41330</name>
</gene>